<dbReference type="Pfam" id="PF01609">
    <property type="entry name" value="DDE_Tnp_1"/>
    <property type="match status" value="1"/>
</dbReference>
<dbReference type="PANTHER" id="PTHR33258:SF1">
    <property type="entry name" value="TRANSPOSASE INSL FOR INSERTION SEQUENCE ELEMENT IS186A-RELATED"/>
    <property type="match status" value="1"/>
</dbReference>
<proteinExistence type="predicted"/>
<dbReference type="InterPro" id="IPR012337">
    <property type="entry name" value="RNaseH-like_sf"/>
</dbReference>
<name>A0A6I6F4Z1_9CLOT</name>
<evidence type="ECO:0000313" key="3">
    <source>
        <dbReference type="Proteomes" id="UP000422764"/>
    </source>
</evidence>
<keyword evidence="3" id="KW-1185">Reference proteome</keyword>
<evidence type="ECO:0000313" key="2">
    <source>
        <dbReference type="EMBL" id="QGU96264.1"/>
    </source>
</evidence>
<gene>
    <name evidence="2" type="ORF">GOM49_15210</name>
</gene>
<dbReference type="PANTHER" id="PTHR33258">
    <property type="entry name" value="TRANSPOSASE INSL FOR INSERTION SEQUENCE ELEMENT IS186A-RELATED"/>
    <property type="match status" value="1"/>
</dbReference>
<dbReference type="Proteomes" id="UP000422764">
    <property type="component" value="Chromosome"/>
</dbReference>
<dbReference type="GO" id="GO:0003677">
    <property type="term" value="F:DNA binding"/>
    <property type="evidence" value="ECO:0007669"/>
    <property type="project" value="InterPro"/>
</dbReference>
<dbReference type="EMBL" id="CP046522">
    <property type="protein sequence ID" value="QGU96264.1"/>
    <property type="molecule type" value="Genomic_DNA"/>
</dbReference>
<evidence type="ECO:0000259" key="1">
    <source>
        <dbReference type="Pfam" id="PF01609"/>
    </source>
</evidence>
<organism evidence="2 3">
    <name type="scientific">Clostridium bovifaecis</name>
    <dbReference type="NCBI Taxonomy" id="2184719"/>
    <lineage>
        <taxon>Bacteria</taxon>
        <taxon>Bacillati</taxon>
        <taxon>Bacillota</taxon>
        <taxon>Clostridia</taxon>
        <taxon>Eubacteriales</taxon>
        <taxon>Clostridiaceae</taxon>
        <taxon>Clostridium</taxon>
    </lineage>
</organism>
<accession>A0A6I6F4Z1</accession>
<dbReference type="SUPFAM" id="SSF53098">
    <property type="entry name" value="Ribonuclease H-like"/>
    <property type="match status" value="1"/>
</dbReference>
<dbReference type="InterPro" id="IPR002559">
    <property type="entry name" value="Transposase_11"/>
</dbReference>
<feature type="domain" description="Transposase IS4-like" evidence="1">
    <location>
        <begin position="14"/>
        <end position="93"/>
    </location>
</feature>
<dbReference type="GO" id="GO:0006313">
    <property type="term" value="P:DNA transposition"/>
    <property type="evidence" value="ECO:0007669"/>
    <property type="project" value="InterPro"/>
</dbReference>
<sequence>MAKTYFQWAEFRSTKAGIKLHTKFNLNKGVPELIVISNAKPHDRTKMKELITKDNCIYIFDKGYVDYKVFDELNSKGIHFITRLKDNAAINEVTNLEITYSESTLLDDSINIIEDVICYVGTKDINMPEKQYRVTVIDSEGRVLTFENEEINRTFTYKTSR</sequence>
<dbReference type="GO" id="GO:0004803">
    <property type="term" value="F:transposase activity"/>
    <property type="evidence" value="ECO:0007669"/>
    <property type="project" value="InterPro"/>
</dbReference>
<dbReference type="AlphaFoldDB" id="A0A6I6F4Z1"/>
<reference evidence="2 3" key="1">
    <citation type="submission" date="2019-12" db="EMBL/GenBank/DDBJ databases">
        <title>Genome sequenceing of Clostridium bovifaecis.</title>
        <authorList>
            <person name="Yao Y."/>
        </authorList>
    </citation>
    <scope>NUCLEOTIDE SEQUENCE [LARGE SCALE GENOMIC DNA]</scope>
    <source>
        <strain evidence="2 3">BXX</strain>
    </source>
</reference>
<protein>
    <submittedName>
        <fullName evidence="2">Transposase</fullName>
    </submittedName>
</protein>